<evidence type="ECO:0000313" key="2">
    <source>
        <dbReference type="EMBL" id="MCD5310864.1"/>
    </source>
</evidence>
<dbReference type="RefSeq" id="WP_231440040.1">
    <property type="nucleotide sequence ID" value="NZ_JAJOMB010000003.1"/>
</dbReference>
<keyword evidence="3" id="KW-1185">Reference proteome</keyword>
<dbReference type="Proteomes" id="UP001138997">
    <property type="component" value="Unassembled WGS sequence"/>
</dbReference>
<feature type="compositionally biased region" description="Polar residues" evidence="1">
    <location>
        <begin position="67"/>
        <end position="85"/>
    </location>
</feature>
<dbReference type="EMBL" id="JAJOMB010000003">
    <property type="protein sequence ID" value="MCD5310864.1"/>
    <property type="molecule type" value="Genomic_DNA"/>
</dbReference>
<feature type="compositionally biased region" description="Low complexity" evidence="1">
    <location>
        <begin position="95"/>
        <end position="104"/>
    </location>
</feature>
<accession>A0A9X1NBV1</accession>
<reference evidence="2" key="1">
    <citation type="submission" date="2021-11" db="EMBL/GenBank/DDBJ databases">
        <title>Streptomyces corallinus and Kineosporia corallina sp. nov., two new coral-derived marine actinobacteria.</title>
        <authorList>
            <person name="Buangrab K."/>
            <person name="Sutthacheep M."/>
            <person name="Yeemin T."/>
            <person name="Harunari E."/>
            <person name="Igarashi Y."/>
            <person name="Sripreechasak P."/>
            <person name="Kanchanasin P."/>
            <person name="Tanasupawat S."/>
            <person name="Phongsopitanun W."/>
        </authorList>
    </citation>
    <scope>NUCLEOTIDE SEQUENCE</scope>
    <source>
        <strain evidence="2">JCM 31032</strain>
    </source>
</reference>
<protein>
    <submittedName>
        <fullName evidence="2">Uncharacterized protein</fullName>
    </submittedName>
</protein>
<evidence type="ECO:0000313" key="3">
    <source>
        <dbReference type="Proteomes" id="UP001138997"/>
    </source>
</evidence>
<feature type="region of interest" description="Disordered" evidence="1">
    <location>
        <begin position="67"/>
        <end position="86"/>
    </location>
</feature>
<name>A0A9X1NBV1_9ACTN</name>
<proteinExistence type="predicted"/>
<organism evidence="2 3">
    <name type="scientific">Kineosporia babensis</name>
    <dbReference type="NCBI Taxonomy" id="499548"/>
    <lineage>
        <taxon>Bacteria</taxon>
        <taxon>Bacillati</taxon>
        <taxon>Actinomycetota</taxon>
        <taxon>Actinomycetes</taxon>
        <taxon>Kineosporiales</taxon>
        <taxon>Kineosporiaceae</taxon>
        <taxon>Kineosporia</taxon>
    </lineage>
</organism>
<evidence type="ECO:0000256" key="1">
    <source>
        <dbReference type="SAM" id="MobiDB-lite"/>
    </source>
</evidence>
<gene>
    <name evidence="2" type="ORF">LR394_08155</name>
</gene>
<dbReference type="AlphaFoldDB" id="A0A9X1NBV1"/>
<feature type="region of interest" description="Disordered" evidence="1">
    <location>
        <begin position="95"/>
        <end position="115"/>
    </location>
</feature>
<comment type="caution">
    <text evidence="2">The sequence shown here is derived from an EMBL/GenBank/DDBJ whole genome shotgun (WGS) entry which is preliminary data.</text>
</comment>
<sequence>MNKIDNTYRTTKNGAKVVYGPASQVIAGRTVAVVKANKSVEHVAIASIGKPFAVGSVQYVYGYLTAQTSTPSKPRSGWSNASRNRYGNRRSCVSGGNCSSFGNGSSCGGHDCDGY</sequence>